<organism evidence="2 3">
    <name type="scientific">Synaphobranchus kaupii</name>
    <name type="common">Kaup's arrowtooth eel</name>
    <dbReference type="NCBI Taxonomy" id="118154"/>
    <lineage>
        <taxon>Eukaryota</taxon>
        <taxon>Metazoa</taxon>
        <taxon>Chordata</taxon>
        <taxon>Craniata</taxon>
        <taxon>Vertebrata</taxon>
        <taxon>Euteleostomi</taxon>
        <taxon>Actinopterygii</taxon>
        <taxon>Neopterygii</taxon>
        <taxon>Teleostei</taxon>
        <taxon>Anguilliformes</taxon>
        <taxon>Synaphobranchidae</taxon>
        <taxon>Synaphobranchus</taxon>
    </lineage>
</organism>
<evidence type="ECO:0000313" key="3">
    <source>
        <dbReference type="Proteomes" id="UP001152622"/>
    </source>
</evidence>
<gene>
    <name evidence="2" type="ORF">SKAU_G00179980</name>
</gene>
<proteinExistence type="predicted"/>
<name>A0A9Q1J180_SYNKA</name>
<feature type="region of interest" description="Disordered" evidence="1">
    <location>
        <begin position="1"/>
        <end position="52"/>
    </location>
</feature>
<protein>
    <submittedName>
        <fullName evidence="2">Uncharacterized protein</fullName>
    </submittedName>
</protein>
<sequence length="130" mass="14111">MPVGELNSRPQEMPGVPGESPPPRHTLNFLPWPCRSATGSKQTSSPPKARGARLRARFSKGARSRVSFAFRANQGSALGVNEGRPKPLSALVPARRQTARAVRIRRLPPTTPPEPRLNRTRLPAAPINAV</sequence>
<feature type="compositionally biased region" description="Polar residues" evidence="1">
    <location>
        <begin position="37"/>
        <end position="46"/>
    </location>
</feature>
<reference evidence="2" key="1">
    <citation type="journal article" date="2023" name="Science">
        <title>Genome structures resolve the early diversification of teleost fishes.</title>
        <authorList>
            <person name="Parey E."/>
            <person name="Louis A."/>
            <person name="Montfort J."/>
            <person name="Bouchez O."/>
            <person name="Roques C."/>
            <person name="Iampietro C."/>
            <person name="Lluch J."/>
            <person name="Castinel A."/>
            <person name="Donnadieu C."/>
            <person name="Desvignes T."/>
            <person name="Floi Bucao C."/>
            <person name="Jouanno E."/>
            <person name="Wen M."/>
            <person name="Mejri S."/>
            <person name="Dirks R."/>
            <person name="Jansen H."/>
            <person name="Henkel C."/>
            <person name="Chen W.J."/>
            <person name="Zahm M."/>
            <person name="Cabau C."/>
            <person name="Klopp C."/>
            <person name="Thompson A.W."/>
            <person name="Robinson-Rechavi M."/>
            <person name="Braasch I."/>
            <person name="Lecointre G."/>
            <person name="Bobe J."/>
            <person name="Postlethwait J.H."/>
            <person name="Berthelot C."/>
            <person name="Roest Crollius H."/>
            <person name="Guiguen Y."/>
        </authorList>
    </citation>
    <scope>NUCLEOTIDE SEQUENCE</scope>
    <source>
        <strain evidence="2">WJC10195</strain>
    </source>
</reference>
<evidence type="ECO:0000313" key="2">
    <source>
        <dbReference type="EMBL" id="KAJ8361473.1"/>
    </source>
</evidence>
<accession>A0A9Q1J180</accession>
<comment type="caution">
    <text evidence="2">The sequence shown here is derived from an EMBL/GenBank/DDBJ whole genome shotgun (WGS) entry which is preliminary data.</text>
</comment>
<evidence type="ECO:0000256" key="1">
    <source>
        <dbReference type="SAM" id="MobiDB-lite"/>
    </source>
</evidence>
<dbReference type="EMBL" id="JAINUF010000005">
    <property type="protein sequence ID" value="KAJ8361473.1"/>
    <property type="molecule type" value="Genomic_DNA"/>
</dbReference>
<feature type="region of interest" description="Disordered" evidence="1">
    <location>
        <begin position="77"/>
        <end position="130"/>
    </location>
</feature>
<dbReference type="AlphaFoldDB" id="A0A9Q1J180"/>
<dbReference type="Proteomes" id="UP001152622">
    <property type="component" value="Chromosome 5"/>
</dbReference>
<keyword evidence="3" id="KW-1185">Reference proteome</keyword>